<feature type="domain" description="BTB" evidence="2">
    <location>
        <begin position="66"/>
        <end position="133"/>
    </location>
</feature>
<dbReference type="SMART" id="SM00225">
    <property type="entry name" value="BTB"/>
    <property type="match status" value="1"/>
</dbReference>
<dbReference type="InterPro" id="IPR011333">
    <property type="entry name" value="SKP1/BTB/POZ_sf"/>
</dbReference>
<accession>A0AAW0GAT5</accession>
<name>A0AAW0GAT5_9APHY</name>
<dbReference type="Pfam" id="PF00651">
    <property type="entry name" value="BTB"/>
    <property type="match status" value="1"/>
</dbReference>
<organism evidence="3 4">
    <name type="scientific">Cerrena zonata</name>
    <dbReference type="NCBI Taxonomy" id="2478898"/>
    <lineage>
        <taxon>Eukaryota</taxon>
        <taxon>Fungi</taxon>
        <taxon>Dikarya</taxon>
        <taxon>Basidiomycota</taxon>
        <taxon>Agaricomycotina</taxon>
        <taxon>Agaricomycetes</taxon>
        <taxon>Polyporales</taxon>
        <taxon>Cerrenaceae</taxon>
        <taxon>Cerrena</taxon>
    </lineage>
</organism>
<reference evidence="3 4" key="1">
    <citation type="submission" date="2022-09" db="EMBL/GenBank/DDBJ databases">
        <authorList>
            <person name="Palmer J.M."/>
        </authorList>
    </citation>
    <scope>NUCLEOTIDE SEQUENCE [LARGE SCALE GENOMIC DNA]</scope>
    <source>
        <strain evidence="3 4">DSM 7382</strain>
    </source>
</reference>
<dbReference type="EMBL" id="JASBNA010000006">
    <property type="protein sequence ID" value="KAK7690501.1"/>
    <property type="molecule type" value="Genomic_DNA"/>
</dbReference>
<dbReference type="PROSITE" id="PS50097">
    <property type="entry name" value="BTB"/>
    <property type="match status" value="1"/>
</dbReference>
<feature type="region of interest" description="Disordered" evidence="1">
    <location>
        <begin position="30"/>
        <end position="56"/>
    </location>
</feature>
<gene>
    <name evidence="3" type="ORF">QCA50_005599</name>
</gene>
<proteinExistence type="predicted"/>
<evidence type="ECO:0000259" key="2">
    <source>
        <dbReference type="PROSITE" id="PS50097"/>
    </source>
</evidence>
<dbReference type="SUPFAM" id="SSF54695">
    <property type="entry name" value="POZ domain"/>
    <property type="match status" value="1"/>
</dbReference>
<feature type="compositionally biased region" description="Basic and acidic residues" evidence="1">
    <location>
        <begin position="40"/>
        <end position="51"/>
    </location>
</feature>
<dbReference type="AlphaFoldDB" id="A0AAW0GAT5"/>
<keyword evidence="4" id="KW-1185">Reference proteome</keyword>
<dbReference type="Gene3D" id="3.30.710.10">
    <property type="entry name" value="Potassium Channel Kv1.1, Chain A"/>
    <property type="match status" value="1"/>
</dbReference>
<feature type="compositionally biased region" description="Polar residues" evidence="1">
    <location>
        <begin position="30"/>
        <end position="39"/>
    </location>
</feature>
<dbReference type="InterPro" id="IPR000210">
    <property type="entry name" value="BTB/POZ_dom"/>
</dbReference>
<protein>
    <recommendedName>
        <fullName evidence="2">BTB domain-containing protein</fullName>
    </recommendedName>
</protein>
<comment type="caution">
    <text evidence="3">The sequence shown here is derived from an EMBL/GenBank/DDBJ whole genome shotgun (WGS) entry which is preliminary data.</text>
</comment>
<evidence type="ECO:0000313" key="4">
    <source>
        <dbReference type="Proteomes" id="UP001385951"/>
    </source>
</evidence>
<dbReference type="CDD" id="cd18186">
    <property type="entry name" value="BTB_POZ_ZBTB_KLHL-like"/>
    <property type="match status" value="1"/>
</dbReference>
<evidence type="ECO:0000313" key="3">
    <source>
        <dbReference type="EMBL" id="KAK7690501.1"/>
    </source>
</evidence>
<sequence>MTLYTTTTTQRLTKRSVATFFSNLNSGLTSIPSPSSGAESQRKRPRSDNEPPAKISRSSDIWYEDGNIVLIAQDLAFKLHRSVLSRCSEVFRDMFEVTQPYLSDDVPMFGDSPIVYLSDTAKELSLFLKIVYSHGEDPYFRVSEVPAPMEWVSTLLRLGRKYQVAFVADEAIRRLKLTCPTDHGVYLELEHREMITDYEGGGMSIFIVNLARAFDIPELIPIALYRCCQLSNDMLAHGVKLENGTTDRLSSDDLARCLDGKEEILKCNFSFRQLLMHPFDNDFPVPNCKNCLQHIRLPGKALISHDILENTFTPFEGNFQPCYKCMQNFHYEVEQLQSQIFIRFQEIFGM</sequence>
<dbReference type="Proteomes" id="UP001385951">
    <property type="component" value="Unassembled WGS sequence"/>
</dbReference>
<evidence type="ECO:0000256" key="1">
    <source>
        <dbReference type="SAM" id="MobiDB-lite"/>
    </source>
</evidence>